<evidence type="ECO:0000256" key="3">
    <source>
        <dbReference type="ARBA" id="ARBA00008536"/>
    </source>
</evidence>
<evidence type="ECO:0000256" key="17">
    <source>
        <dbReference type="ARBA" id="ARBA00023170"/>
    </source>
</evidence>
<dbReference type="PRINTS" id="PR00109">
    <property type="entry name" value="TYRKINASE"/>
</dbReference>
<dbReference type="GO" id="GO:0005524">
    <property type="term" value="F:ATP binding"/>
    <property type="evidence" value="ECO:0007669"/>
    <property type="project" value="UniProtKB-UniRule"/>
</dbReference>
<dbReference type="SUPFAM" id="SSF49899">
    <property type="entry name" value="Concanavalin A-like lectins/glucanases"/>
    <property type="match status" value="1"/>
</dbReference>
<evidence type="ECO:0000256" key="15">
    <source>
        <dbReference type="ARBA" id="ARBA00022989"/>
    </source>
</evidence>
<keyword evidence="26" id="KW-1185">Reference proteome</keyword>
<dbReference type="FunFam" id="2.60.120.200:FF:000086">
    <property type="entry name" value="L-type lectin-domain containing receptor kinase S.4"/>
    <property type="match status" value="1"/>
</dbReference>
<sequence>MGFTSVSSYTAMKKHQKYHLPLCLLILNLTVQSISAIDFLYNGFDSSDLSLYGNATIESRILTLTTDKTFSIGRALFPTKIATKQPNSSQVLPFSTSFIFAMAPYKDRLPGHGIVFLFVPNTGIQGASSAQHLGLFNFTNNDIQNNHVFGVEFDVFKNEEFQDINDNHVGIDVNSLKSITAYEAGYWTDEQSFKKVKLNNGKNYQVWIDYANNNINVTMAPAGMKRPKQPLLNISSNFSDVFEDQMYVGFTAATGALIESHKILAWSYSNTNFSLHEGLITRNLPSFELRKTPIYKSKGFIAGIITGILFLIIICAIVVFLLIKRNRRIKREIDEMEDWEQEYWPHKISFQEIDAATRNFSDENVIGIGGNGKVYKGILTGGAEVAVKRISCENNDGTRGFLAEISSLGRLKHRNLVGLRGWCKKEKGSLILVYDYMENGSLDKRVFECDESKILSWEERIRILKQVACGIFYLHDGWEAKVLHRDIKASNVLLDEEMNARLGDFGLARMHDHDKMAGTTRVVGTIGYLAPEMVKSGRTSTKTDVFAYGVLVLEVMCGRRPVEEGKPPLLDWLWELMRRGELVNALDAQLRAKGGFDEEEAERVLHLGLLCAHPEPNARPTMRQVVKFFEGKNELDESEVEDMDIYLLEKMKSKEIWSFYPRSFSTGSSSLPTIEEIRQGLSSSIADSWSNSVLEAKIVALKGHLQFSNILKRRKRRIVNITRALKSVNMNEEASSWIRRTNFSHTVCHRLDSSMLASVPFLAQPDRIPGAKSMPRAVTMNPKPGGTVTQIERNPATNKPRALSPSPEMKVSDTFKEARSSQKRFSTPHPQRREPDKRIVGKLFHKDSHETKAPKSKLPGSKSPVNASPLRHFASMKFHEKSKGRKEGWTKYFDHGVGRVISVETADDCTIDLSKLFLGHRFAHGAHSQLYHGVYNEEPVAVKIIRVPEDDETGTLGVRLEKQFTREVALLSRLHHPNVIKVLAASKMPPVFCIVTEYLSEGSLRAYLHKLEQKSLPLQTLLSMALEIAKGMEYIHSQHVIHRDLKPENILITEDFHLKVADFGIACEEALCDLLADDPGTYRWMAPEMIRRKHYGRKVDVYGFGLILWEFVSGTIPYEDKTPIQAAYAVVSKNMRPAIPGDCSPALKALIEQCWSVQPDKRPEFWQIVKVLELFQSSLARDGTLNLVQNPTTS</sequence>
<dbReference type="GO" id="GO:0004674">
    <property type="term" value="F:protein serine/threonine kinase activity"/>
    <property type="evidence" value="ECO:0007669"/>
    <property type="project" value="UniProtKB-KW"/>
</dbReference>
<evidence type="ECO:0000256" key="20">
    <source>
        <dbReference type="ARBA" id="ARBA00048679"/>
    </source>
</evidence>
<feature type="transmembrane region" description="Helical" evidence="23">
    <location>
        <begin position="300"/>
        <end position="323"/>
    </location>
</feature>
<evidence type="ECO:0000256" key="22">
    <source>
        <dbReference type="SAM" id="MobiDB-lite"/>
    </source>
</evidence>
<evidence type="ECO:0000256" key="14">
    <source>
        <dbReference type="ARBA" id="ARBA00022840"/>
    </source>
</evidence>
<dbReference type="CDD" id="cd14066">
    <property type="entry name" value="STKc_IRAK"/>
    <property type="match status" value="1"/>
</dbReference>
<dbReference type="Gene3D" id="2.60.120.200">
    <property type="match status" value="1"/>
</dbReference>
<dbReference type="InterPro" id="IPR017441">
    <property type="entry name" value="Protein_kinase_ATP_BS"/>
</dbReference>
<keyword evidence="14 21" id="KW-0067">ATP-binding</keyword>
<comment type="similarity">
    <text evidence="3">In the N-terminal section; belongs to the leguminous lectin family.</text>
</comment>
<dbReference type="PANTHER" id="PTHR27007">
    <property type="match status" value="1"/>
</dbReference>
<keyword evidence="11" id="KW-0430">Lectin</keyword>
<comment type="similarity">
    <text evidence="4">In the C-terminal section; belongs to the protein kinase superfamily. Ser/Thr protein kinase family.</text>
</comment>
<comment type="subcellular location">
    <subcellularLocation>
        <location evidence="1">Cell membrane</location>
    </subcellularLocation>
    <subcellularLocation>
        <location evidence="2">Membrane</location>
        <topology evidence="2">Single-pass type I membrane protein</topology>
    </subcellularLocation>
</comment>
<comment type="catalytic activity">
    <reaction evidence="20">
        <text>L-seryl-[protein] + ATP = O-phospho-L-seryl-[protein] + ADP + H(+)</text>
        <dbReference type="Rhea" id="RHEA:17989"/>
        <dbReference type="Rhea" id="RHEA-COMP:9863"/>
        <dbReference type="Rhea" id="RHEA-COMP:11604"/>
        <dbReference type="ChEBI" id="CHEBI:15378"/>
        <dbReference type="ChEBI" id="CHEBI:29999"/>
        <dbReference type="ChEBI" id="CHEBI:30616"/>
        <dbReference type="ChEBI" id="CHEBI:83421"/>
        <dbReference type="ChEBI" id="CHEBI:456216"/>
        <dbReference type="EC" id="2.7.11.1"/>
    </reaction>
</comment>
<organism evidence="25 26">
    <name type="scientific">Forsythia ovata</name>
    <dbReference type="NCBI Taxonomy" id="205694"/>
    <lineage>
        <taxon>Eukaryota</taxon>
        <taxon>Viridiplantae</taxon>
        <taxon>Streptophyta</taxon>
        <taxon>Embryophyta</taxon>
        <taxon>Tracheophyta</taxon>
        <taxon>Spermatophyta</taxon>
        <taxon>Magnoliopsida</taxon>
        <taxon>eudicotyledons</taxon>
        <taxon>Gunneridae</taxon>
        <taxon>Pentapetalae</taxon>
        <taxon>asterids</taxon>
        <taxon>lamiids</taxon>
        <taxon>Lamiales</taxon>
        <taxon>Oleaceae</taxon>
        <taxon>Forsythieae</taxon>
        <taxon>Forsythia</taxon>
    </lineage>
</organism>
<comment type="caution">
    <text evidence="25">The sequence shown here is derived from an EMBL/GenBank/DDBJ whole genome shotgun (WGS) entry which is preliminary data.</text>
</comment>
<protein>
    <recommendedName>
        <fullName evidence="5">non-specific serine/threonine protein kinase</fullName>
        <ecNumber evidence="5">2.7.11.1</ecNumber>
    </recommendedName>
</protein>
<evidence type="ECO:0000256" key="11">
    <source>
        <dbReference type="ARBA" id="ARBA00022734"/>
    </source>
</evidence>
<evidence type="ECO:0000313" key="26">
    <source>
        <dbReference type="Proteomes" id="UP001604277"/>
    </source>
</evidence>
<dbReference type="InterPro" id="IPR001245">
    <property type="entry name" value="Ser-Thr/Tyr_kinase_cat_dom"/>
</dbReference>
<evidence type="ECO:0000256" key="19">
    <source>
        <dbReference type="ARBA" id="ARBA00047899"/>
    </source>
</evidence>
<dbReference type="SMART" id="SM00220">
    <property type="entry name" value="S_TKc"/>
    <property type="match status" value="2"/>
</dbReference>
<evidence type="ECO:0000256" key="1">
    <source>
        <dbReference type="ARBA" id="ARBA00004236"/>
    </source>
</evidence>
<evidence type="ECO:0000256" key="4">
    <source>
        <dbReference type="ARBA" id="ARBA00010217"/>
    </source>
</evidence>
<keyword evidence="13 25" id="KW-0418">Kinase</keyword>
<keyword evidence="17 25" id="KW-0675">Receptor</keyword>
<evidence type="ECO:0000256" key="12">
    <source>
        <dbReference type="ARBA" id="ARBA00022741"/>
    </source>
</evidence>
<evidence type="ECO:0000256" key="13">
    <source>
        <dbReference type="ARBA" id="ARBA00022777"/>
    </source>
</evidence>
<reference evidence="26" key="1">
    <citation type="submission" date="2024-07" db="EMBL/GenBank/DDBJ databases">
        <title>Two chromosome-level genome assemblies of Korean endemic species Abeliophyllum distichum and Forsythia ovata (Oleaceae).</title>
        <authorList>
            <person name="Jang H."/>
        </authorList>
    </citation>
    <scope>NUCLEOTIDE SEQUENCE [LARGE SCALE GENOMIC DNA]</scope>
</reference>
<dbReference type="InterPro" id="IPR011009">
    <property type="entry name" value="Kinase-like_dom_sf"/>
</dbReference>
<dbReference type="InterPro" id="IPR008271">
    <property type="entry name" value="Ser/Thr_kinase_AS"/>
</dbReference>
<keyword evidence="16 23" id="KW-0472">Membrane</keyword>
<evidence type="ECO:0000256" key="7">
    <source>
        <dbReference type="ARBA" id="ARBA00022527"/>
    </source>
</evidence>
<evidence type="ECO:0000259" key="24">
    <source>
        <dbReference type="PROSITE" id="PS50011"/>
    </source>
</evidence>
<evidence type="ECO:0000256" key="16">
    <source>
        <dbReference type="ARBA" id="ARBA00023136"/>
    </source>
</evidence>
<dbReference type="InterPro" id="IPR013320">
    <property type="entry name" value="ConA-like_dom_sf"/>
</dbReference>
<dbReference type="FunFam" id="3.30.200.20:FF:000621">
    <property type="entry name" value="Putative L-type lectin-domain containing receptor kinase VII.2"/>
    <property type="match status" value="1"/>
</dbReference>
<dbReference type="GO" id="GO:0005886">
    <property type="term" value="C:plasma membrane"/>
    <property type="evidence" value="ECO:0007669"/>
    <property type="project" value="UniProtKB-SubCell"/>
</dbReference>
<evidence type="ECO:0000256" key="18">
    <source>
        <dbReference type="ARBA" id="ARBA00023180"/>
    </source>
</evidence>
<dbReference type="GO" id="GO:0030246">
    <property type="term" value="F:carbohydrate binding"/>
    <property type="evidence" value="ECO:0007669"/>
    <property type="project" value="UniProtKB-KW"/>
</dbReference>
<feature type="binding site" evidence="21">
    <location>
        <position position="388"/>
    </location>
    <ligand>
        <name>ATP</name>
        <dbReference type="ChEBI" id="CHEBI:30616"/>
    </ligand>
</feature>
<keyword evidence="7" id="KW-0723">Serine/threonine-protein kinase</keyword>
<dbReference type="PROSITE" id="PS00108">
    <property type="entry name" value="PROTEIN_KINASE_ST"/>
    <property type="match status" value="2"/>
</dbReference>
<comment type="catalytic activity">
    <reaction evidence="19">
        <text>L-threonyl-[protein] + ATP = O-phospho-L-threonyl-[protein] + ADP + H(+)</text>
        <dbReference type="Rhea" id="RHEA:46608"/>
        <dbReference type="Rhea" id="RHEA-COMP:11060"/>
        <dbReference type="Rhea" id="RHEA-COMP:11605"/>
        <dbReference type="ChEBI" id="CHEBI:15378"/>
        <dbReference type="ChEBI" id="CHEBI:30013"/>
        <dbReference type="ChEBI" id="CHEBI:30616"/>
        <dbReference type="ChEBI" id="CHEBI:61977"/>
        <dbReference type="ChEBI" id="CHEBI:456216"/>
        <dbReference type="EC" id="2.7.11.1"/>
    </reaction>
</comment>
<dbReference type="InterPro" id="IPR000719">
    <property type="entry name" value="Prot_kinase_dom"/>
</dbReference>
<feature type="region of interest" description="Disordered" evidence="22">
    <location>
        <begin position="767"/>
        <end position="868"/>
    </location>
</feature>
<feature type="compositionally biased region" description="Basic and acidic residues" evidence="22">
    <location>
        <begin position="831"/>
        <end position="853"/>
    </location>
</feature>
<dbReference type="CDD" id="cd06899">
    <property type="entry name" value="lectin_legume_LecRK_Arcelin_ConA"/>
    <property type="match status" value="1"/>
</dbReference>
<dbReference type="PROSITE" id="PS00107">
    <property type="entry name" value="PROTEIN_KINASE_ATP"/>
    <property type="match status" value="1"/>
</dbReference>
<feature type="domain" description="Protein kinase" evidence="24">
    <location>
        <begin position="916"/>
        <end position="1175"/>
    </location>
</feature>
<name>A0ABD1S2T9_9LAMI</name>
<dbReference type="InterPro" id="IPR001220">
    <property type="entry name" value="Legume_lectin_dom"/>
</dbReference>
<dbReference type="AlphaFoldDB" id="A0ABD1S2T9"/>
<dbReference type="CDD" id="cd13999">
    <property type="entry name" value="STKc_MAP3K-like"/>
    <property type="match status" value="1"/>
</dbReference>
<accession>A0ABD1S2T9</accession>
<feature type="compositionally biased region" description="Polar residues" evidence="22">
    <location>
        <begin position="787"/>
        <end position="797"/>
    </location>
</feature>
<dbReference type="Pfam" id="PF07714">
    <property type="entry name" value="PK_Tyr_Ser-Thr"/>
    <property type="match status" value="1"/>
</dbReference>
<keyword evidence="12 21" id="KW-0547">Nucleotide-binding</keyword>
<dbReference type="InterPro" id="IPR050528">
    <property type="entry name" value="L-type_Lectin-RKs"/>
</dbReference>
<dbReference type="GO" id="GO:0042742">
    <property type="term" value="P:defense response to bacterium"/>
    <property type="evidence" value="ECO:0007669"/>
    <property type="project" value="UniProtKB-ARBA"/>
</dbReference>
<keyword evidence="6" id="KW-1003">Cell membrane</keyword>
<dbReference type="EC" id="2.7.11.1" evidence="5"/>
<dbReference type="EMBL" id="JBFOLJ010000011">
    <property type="protein sequence ID" value="KAL2495049.1"/>
    <property type="molecule type" value="Genomic_DNA"/>
</dbReference>
<evidence type="ECO:0000256" key="21">
    <source>
        <dbReference type="PROSITE-ProRule" id="PRU10141"/>
    </source>
</evidence>
<gene>
    <name evidence="25" type="ORF">Fot_38806</name>
</gene>
<proteinExistence type="inferred from homology"/>
<dbReference type="Gene3D" id="3.30.200.20">
    <property type="entry name" value="Phosphorylase Kinase, domain 1"/>
    <property type="match status" value="2"/>
</dbReference>
<evidence type="ECO:0000256" key="5">
    <source>
        <dbReference type="ARBA" id="ARBA00012513"/>
    </source>
</evidence>
<keyword evidence="9 23" id="KW-0812">Transmembrane</keyword>
<dbReference type="CDD" id="cd12087">
    <property type="entry name" value="TM_EGFR-like"/>
    <property type="match status" value="1"/>
</dbReference>
<evidence type="ECO:0000256" key="6">
    <source>
        <dbReference type="ARBA" id="ARBA00022475"/>
    </source>
</evidence>
<dbReference type="Pfam" id="PF00139">
    <property type="entry name" value="Lectin_legB"/>
    <property type="match status" value="1"/>
</dbReference>
<dbReference type="Gene3D" id="1.10.510.10">
    <property type="entry name" value="Transferase(Phosphotransferase) domain 1"/>
    <property type="match status" value="2"/>
</dbReference>
<evidence type="ECO:0000256" key="10">
    <source>
        <dbReference type="ARBA" id="ARBA00022729"/>
    </source>
</evidence>
<evidence type="ECO:0000256" key="9">
    <source>
        <dbReference type="ARBA" id="ARBA00022692"/>
    </source>
</evidence>
<dbReference type="Pfam" id="PF00069">
    <property type="entry name" value="Pkinase"/>
    <property type="match status" value="1"/>
</dbReference>
<keyword evidence="15 23" id="KW-1133">Transmembrane helix</keyword>
<evidence type="ECO:0000313" key="25">
    <source>
        <dbReference type="EMBL" id="KAL2495049.1"/>
    </source>
</evidence>
<dbReference type="SUPFAM" id="SSF56112">
    <property type="entry name" value="Protein kinase-like (PK-like)"/>
    <property type="match status" value="2"/>
</dbReference>
<keyword evidence="8" id="KW-0808">Transferase</keyword>
<keyword evidence="10" id="KW-0732">Signal</keyword>
<feature type="compositionally biased region" description="Basic and acidic residues" evidence="22">
    <location>
        <begin position="810"/>
        <end position="820"/>
    </location>
</feature>
<dbReference type="Proteomes" id="UP001604277">
    <property type="component" value="Unassembled WGS sequence"/>
</dbReference>
<dbReference type="FunFam" id="1.10.510.10:FF:000108">
    <property type="entry name" value="L-type lectin-domain containing receptor kinase S.4"/>
    <property type="match status" value="1"/>
</dbReference>
<evidence type="ECO:0000256" key="8">
    <source>
        <dbReference type="ARBA" id="ARBA00022679"/>
    </source>
</evidence>
<dbReference type="GO" id="GO:0002229">
    <property type="term" value="P:defense response to oomycetes"/>
    <property type="evidence" value="ECO:0007669"/>
    <property type="project" value="UniProtKB-ARBA"/>
</dbReference>
<feature type="domain" description="Protein kinase" evidence="24">
    <location>
        <begin position="360"/>
        <end position="629"/>
    </location>
</feature>
<dbReference type="PROSITE" id="PS50011">
    <property type="entry name" value="PROTEIN_KINASE_DOM"/>
    <property type="match status" value="2"/>
</dbReference>
<evidence type="ECO:0000256" key="23">
    <source>
        <dbReference type="SAM" id="Phobius"/>
    </source>
</evidence>
<keyword evidence="18" id="KW-0325">Glycoprotein</keyword>
<evidence type="ECO:0000256" key="2">
    <source>
        <dbReference type="ARBA" id="ARBA00004479"/>
    </source>
</evidence>